<proteinExistence type="predicted"/>
<organism evidence="2 3">
    <name type="scientific">Chryseobacterium glaciei</name>
    <dbReference type="NCBI Taxonomy" id="1685010"/>
    <lineage>
        <taxon>Bacteria</taxon>
        <taxon>Pseudomonadati</taxon>
        <taxon>Bacteroidota</taxon>
        <taxon>Flavobacteriia</taxon>
        <taxon>Flavobacteriales</taxon>
        <taxon>Weeksellaceae</taxon>
        <taxon>Chryseobacterium group</taxon>
        <taxon>Chryseobacterium</taxon>
    </lineage>
</organism>
<evidence type="ECO:0000313" key="3">
    <source>
        <dbReference type="Proteomes" id="UP000077824"/>
    </source>
</evidence>
<name>A0A172XQ43_9FLAO</name>
<dbReference type="OrthoDB" id="9792011at2"/>
<dbReference type="KEGG" id="chh:A0O34_00485"/>
<gene>
    <name evidence="2" type="ORF">A0O34_00485</name>
</gene>
<reference evidence="2 3" key="1">
    <citation type="submission" date="2016-04" db="EMBL/GenBank/DDBJ databases">
        <title>Complete Genome Sequence of Chryseobacterium sp. IHBB 10212.</title>
        <authorList>
            <person name="Pal M."/>
            <person name="Swarnkar M.K."/>
            <person name="Kaushal K."/>
            <person name="Chhibber S."/>
            <person name="Singh A.K."/>
            <person name="Gulati A."/>
        </authorList>
    </citation>
    <scope>NUCLEOTIDE SEQUENCE [LARGE SCALE GENOMIC DNA]</scope>
    <source>
        <strain evidence="2 3">IHBB 10212</strain>
    </source>
</reference>
<protein>
    <recommendedName>
        <fullName evidence="1">DUF4397 domain-containing protein</fullName>
    </recommendedName>
</protein>
<dbReference type="InterPro" id="IPR025510">
    <property type="entry name" value="DUF4397"/>
</dbReference>
<accession>A0A172XQ43</accession>
<feature type="domain" description="DUF4397" evidence="1">
    <location>
        <begin position="35"/>
        <end position="145"/>
    </location>
</feature>
<sequence length="224" mass="24376">MKNIIKKISTAMSILLILLGLSSCEKDDVDEYGSAQLKIVNAAQGSSAQNFYLLGNLLKEGLGYTEYSDYISVSSGNRLSASFRDQSSESGSADGELWMANTKRYTAYLVGSGSTARIKQYEDDLSSPSSGKAKVKFIHLSDGIPSDIRIRDASGNEIVNNLSRNIESGYKTINPGTFSFSIYGTGSGNLIKDFEITDIQEGKIYTIYFSGESSSTVEAHRVIY</sequence>
<dbReference type="AlphaFoldDB" id="A0A172XQ43"/>
<dbReference type="STRING" id="1685010.A0O34_00485"/>
<dbReference type="EMBL" id="CP015199">
    <property type="protein sequence ID" value="ANF49123.1"/>
    <property type="molecule type" value="Genomic_DNA"/>
</dbReference>
<dbReference type="RefSeq" id="WP_066750050.1">
    <property type="nucleotide sequence ID" value="NZ_CP015199.1"/>
</dbReference>
<keyword evidence="3" id="KW-1185">Reference proteome</keyword>
<dbReference type="PROSITE" id="PS51257">
    <property type="entry name" value="PROKAR_LIPOPROTEIN"/>
    <property type="match status" value="1"/>
</dbReference>
<evidence type="ECO:0000259" key="1">
    <source>
        <dbReference type="Pfam" id="PF14344"/>
    </source>
</evidence>
<dbReference type="Proteomes" id="UP000077824">
    <property type="component" value="Chromosome"/>
</dbReference>
<dbReference type="Pfam" id="PF14344">
    <property type="entry name" value="DUF4397"/>
    <property type="match status" value="1"/>
</dbReference>
<evidence type="ECO:0000313" key="2">
    <source>
        <dbReference type="EMBL" id="ANF49123.1"/>
    </source>
</evidence>